<evidence type="ECO:0000313" key="12">
    <source>
        <dbReference type="Proteomes" id="UP000192266"/>
    </source>
</evidence>
<keyword evidence="12" id="KW-1185">Reference proteome</keyword>
<evidence type="ECO:0000256" key="2">
    <source>
        <dbReference type="ARBA" id="ARBA00006448"/>
    </source>
</evidence>
<dbReference type="Pfam" id="PF04239">
    <property type="entry name" value="DUF421"/>
    <property type="match status" value="1"/>
</dbReference>
<keyword evidence="5 8" id="KW-1133">Transmembrane helix</keyword>
<gene>
    <name evidence="11" type="ORF">SAMN00120144_0152</name>
</gene>
<evidence type="ECO:0000259" key="9">
    <source>
        <dbReference type="Pfam" id="PF04239"/>
    </source>
</evidence>
<dbReference type="Pfam" id="PF20730">
    <property type="entry name" value="YetF_N"/>
    <property type="match status" value="1"/>
</dbReference>
<reference evidence="11 12" key="1">
    <citation type="submission" date="2017-04" db="EMBL/GenBank/DDBJ databases">
        <authorList>
            <person name="Afonso C.L."/>
            <person name="Miller P.J."/>
            <person name="Scott M.A."/>
            <person name="Spackman E."/>
            <person name="Goraichik I."/>
            <person name="Dimitrov K.M."/>
            <person name="Suarez D.L."/>
            <person name="Swayne D.E."/>
        </authorList>
    </citation>
    <scope>NUCLEOTIDE SEQUENCE [LARGE SCALE GENOMIC DNA]</scope>
    <source>
        <strain evidence="11 12">DSM 11622</strain>
    </source>
</reference>
<organism evidence="11 12">
    <name type="scientific">Hymenobacter roseosalivarius DSM 11622</name>
    <dbReference type="NCBI Taxonomy" id="645990"/>
    <lineage>
        <taxon>Bacteria</taxon>
        <taxon>Pseudomonadati</taxon>
        <taxon>Bacteroidota</taxon>
        <taxon>Cytophagia</taxon>
        <taxon>Cytophagales</taxon>
        <taxon>Hymenobacteraceae</taxon>
        <taxon>Hymenobacter</taxon>
    </lineage>
</organism>
<evidence type="ECO:0000256" key="5">
    <source>
        <dbReference type="ARBA" id="ARBA00022989"/>
    </source>
</evidence>
<evidence type="ECO:0000256" key="8">
    <source>
        <dbReference type="SAM" id="Phobius"/>
    </source>
</evidence>
<comment type="subcellular location">
    <subcellularLocation>
        <location evidence="1">Cell membrane</location>
        <topology evidence="1">Multi-pass membrane protein</topology>
    </subcellularLocation>
</comment>
<accession>A0A1W1W1K1</accession>
<dbReference type="PANTHER" id="PTHR34582:SF6">
    <property type="entry name" value="UPF0702 TRANSMEMBRANE PROTEIN YCAP"/>
    <property type="match status" value="1"/>
</dbReference>
<feature type="domain" description="YetF C-terminal" evidence="9">
    <location>
        <begin position="90"/>
        <end position="161"/>
    </location>
</feature>
<protein>
    <recommendedName>
        <fullName evidence="13">DUF421 domain-containing protein</fullName>
    </recommendedName>
</protein>
<feature type="transmembrane region" description="Helical" evidence="8">
    <location>
        <begin position="12"/>
        <end position="30"/>
    </location>
</feature>
<evidence type="ECO:0000256" key="1">
    <source>
        <dbReference type="ARBA" id="ARBA00004651"/>
    </source>
</evidence>
<dbReference type="RefSeq" id="WP_084447221.1">
    <property type="nucleotide sequence ID" value="NZ_FWWW01000091.1"/>
</dbReference>
<keyword evidence="4 8" id="KW-0812">Transmembrane</keyword>
<dbReference type="OrthoDB" id="9793799at2"/>
<keyword evidence="3" id="KW-1003">Cell membrane</keyword>
<feature type="region of interest" description="Disordered" evidence="7">
    <location>
        <begin position="159"/>
        <end position="178"/>
    </location>
</feature>
<dbReference type="STRING" id="645990.SAMN00120144_0152"/>
<dbReference type="AlphaFoldDB" id="A0A1W1W1K1"/>
<dbReference type="EMBL" id="FWWW01000091">
    <property type="protein sequence ID" value="SMB99360.1"/>
    <property type="molecule type" value="Genomic_DNA"/>
</dbReference>
<feature type="transmembrane region" description="Helical" evidence="8">
    <location>
        <begin position="42"/>
        <end position="61"/>
    </location>
</feature>
<dbReference type="GO" id="GO:0005886">
    <property type="term" value="C:plasma membrane"/>
    <property type="evidence" value="ECO:0007669"/>
    <property type="project" value="UniProtKB-SubCell"/>
</dbReference>
<evidence type="ECO:0000256" key="4">
    <source>
        <dbReference type="ARBA" id="ARBA00022692"/>
    </source>
</evidence>
<sequence>MEQFFFSSWTSIIRTLVIGLGAYSGLILLLRLSGKRTLTKMNAFDLIVTVALGSTLATVLLNKSVPLADGMTAFALLIFLQYLITWLSVRSKTISNLVKSEPTLLVYQGAFLSAALKAERVTEAEILAGLREQGVASMTDAAAVILETGGDLSILKNTTHGPQSTLQDVPMSRAKKVS</sequence>
<comment type="similarity">
    <text evidence="2">Belongs to the UPF0702 family.</text>
</comment>
<evidence type="ECO:0000259" key="10">
    <source>
        <dbReference type="Pfam" id="PF20730"/>
    </source>
</evidence>
<dbReference type="Gene3D" id="3.30.240.20">
    <property type="entry name" value="bsu07140 like domains"/>
    <property type="match status" value="1"/>
</dbReference>
<dbReference type="InterPro" id="IPR048454">
    <property type="entry name" value="YetF_N"/>
</dbReference>
<dbReference type="Proteomes" id="UP000192266">
    <property type="component" value="Unassembled WGS sequence"/>
</dbReference>
<feature type="transmembrane region" description="Helical" evidence="8">
    <location>
        <begin position="67"/>
        <end position="89"/>
    </location>
</feature>
<feature type="domain" description="YetF-like N-terminal transmembrane" evidence="10">
    <location>
        <begin position="13"/>
        <end position="87"/>
    </location>
</feature>
<dbReference type="InterPro" id="IPR023090">
    <property type="entry name" value="UPF0702_alpha/beta_dom_sf"/>
</dbReference>
<evidence type="ECO:0008006" key="13">
    <source>
        <dbReference type="Google" id="ProtNLM"/>
    </source>
</evidence>
<dbReference type="PANTHER" id="PTHR34582">
    <property type="entry name" value="UPF0702 TRANSMEMBRANE PROTEIN YCAP"/>
    <property type="match status" value="1"/>
</dbReference>
<name>A0A1W1W1K1_9BACT</name>
<evidence type="ECO:0000256" key="3">
    <source>
        <dbReference type="ARBA" id="ARBA00022475"/>
    </source>
</evidence>
<keyword evidence="6 8" id="KW-0472">Membrane</keyword>
<evidence type="ECO:0000313" key="11">
    <source>
        <dbReference type="EMBL" id="SMB99360.1"/>
    </source>
</evidence>
<evidence type="ECO:0000256" key="7">
    <source>
        <dbReference type="SAM" id="MobiDB-lite"/>
    </source>
</evidence>
<dbReference type="InterPro" id="IPR007353">
    <property type="entry name" value="DUF421"/>
</dbReference>
<proteinExistence type="inferred from homology"/>
<evidence type="ECO:0000256" key="6">
    <source>
        <dbReference type="ARBA" id="ARBA00023136"/>
    </source>
</evidence>